<dbReference type="Pfam" id="PF00271">
    <property type="entry name" value="Helicase_C"/>
    <property type="match status" value="1"/>
</dbReference>
<dbReference type="CDD" id="cd18787">
    <property type="entry name" value="SF2_C_DEAD"/>
    <property type="match status" value="1"/>
</dbReference>
<proteinExistence type="inferred from homology"/>
<keyword evidence="2 9" id="KW-0547">Nucleotide-binding</keyword>
<evidence type="ECO:0000256" key="2">
    <source>
        <dbReference type="ARBA" id="ARBA00022741"/>
    </source>
</evidence>
<dbReference type="Pfam" id="PF00270">
    <property type="entry name" value="DEAD"/>
    <property type="match status" value="1"/>
</dbReference>
<dbReference type="EC" id="3.6.4.13" evidence="1"/>
<evidence type="ECO:0000313" key="14">
    <source>
        <dbReference type="Proteomes" id="UP000769528"/>
    </source>
</evidence>
<evidence type="ECO:0000256" key="4">
    <source>
        <dbReference type="ARBA" id="ARBA00022806"/>
    </source>
</evidence>
<feature type="compositionally biased region" description="Acidic residues" evidence="10">
    <location>
        <begin position="66"/>
        <end position="77"/>
    </location>
</feature>
<dbReference type="EMBL" id="JAEUBF010000722">
    <property type="protein sequence ID" value="KAH3675722.1"/>
    <property type="molecule type" value="Genomic_DNA"/>
</dbReference>
<keyword evidence="5 9" id="KW-0067">ATP-binding</keyword>
<evidence type="ECO:0000256" key="6">
    <source>
        <dbReference type="ARBA" id="ARBA00022884"/>
    </source>
</evidence>
<dbReference type="GO" id="GO:0003723">
    <property type="term" value="F:RNA binding"/>
    <property type="evidence" value="ECO:0007669"/>
    <property type="project" value="UniProtKB-KW"/>
</dbReference>
<dbReference type="GO" id="GO:0005829">
    <property type="term" value="C:cytosol"/>
    <property type="evidence" value="ECO:0007669"/>
    <property type="project" value="TreeGrafter"/>
</dbReference>
<evidence type="ECO:0000256" key="10">
    <source>
        <dbReference type="SAM" id="MobiDB-lite"/>
    </source>
</evidence>
<evidence type="ECO:0000256" key="7">
    <source>
        <dbReference type="ARBA" id="ARBA00024355"/>
    </source>
</evidence>
<protein>
    <recommendedName>
        <fullName evidence="1">RNA helicase</fullName>
        <ecNumber evidence="1">3.6.4.13</ecNumber>
    </recommendedName>
</protein>
<dbReference type="Proteomes" id="UP000769528">
    <property type="component" value="Unassembled WGS sequence"/>
</dbReference>
<evidence type="ECO:0000256" key="5">
    <source>
        <dbReference type="ARBA" id="ARBA00022840"/>
    </source>
</evidence>
<keyword evidence="3 9" id="KW-0378">Hydrolase</keyword>
<dbReference type="PROSITE" id="PS00039">
    <property type="entry name" value="DEAD_ATP_HELICASE"/>
    <property type="match status" value="1"/>
</dbReference>
<dbReference type="InterPro" id="IPR011545">
    <property type="entry name" value="DEAD/DEAH_box_helicase_dom"/>
</dbReference>
<dbReference type="CDD" id="cd17957">
    <property type="entry name" value="DEADc_DDX52"/>
    <property type="match status" value="1"/>
</dbReference>
<dbReference type="InterPro" id="IPR050079">
    <property type="entry name" value="DEAD_box_RNA_helicase"/>
</dbReference>
<dbReference type="SMART" id="SM00487">
    <property type="entry name" value="DEXDc"/>
    <property type="match status" value="1"/>
</dbReference>
<keyword evidence="4 9" id="KW-0347">Helicase</keyword>
<evidence type="ECO:0000256" key="1">
    <source>
        <dbReference type="ARBA" id="ARBA00012552"/>
    </source>
</evidence>
<dbReference type="PROSITE" id="PS51192">
    <property type="entry name" value="HELICASE_ATP_BIND_1"/>
    <property type="match status" value="1"/>
</dbReference>
<evidence type="ECO:0000259" key="12">
    <source>
        <dbReference type="PROSITE" id="PS51194"/>
    </source>
</evidence>
<feature type="domain" description="Helicase C-terminal" evidence="12">
    <location>
        <begin position="356"/>
        <end position="518"/>
    </location>
</feature>
<dbReference type="OrthoDB" id="360161at2759"/>
<dbReference type="PANTHER" id="PTHR47959:SF15">
    <property type="entry name" value="RNA HELICASE"/>
    <property type="match status" value="1"/>
</dbReference>
<dbReference type="InterPro" id="IPR044764">
    <property type="entry name" value="DDX52/Rok1_DEADc"/>
</dbReference>
<dbReference type="InterPro" id="IPR014001">
    <property type="entry name" value="Helicase_ATP-bd"/>
</dbReference>
<evidence type="ECO:0000256" key="9">
    <source>
        <dbReference type="RuleBase" id="RU000492"/>
    </source>
</evidence>
<comment type="catalytic activity">
    <reaction evidence="8">
        <text>ATP + H2O = ADP + phosphate + H(+)</text>
        <dbReference type="Rhea" id="RHEA:13065"/>
        <dbReference type="ChEBI" id="CHEBI:15377"/>
        <dbReference type="ChEBI" id="CHEBI:15378"/>
        <dbReference type="ChEBI" id="CHEBI:30616"/>
        <dbReference type="ChEBI" id="CHEBI:43474"/>
        <dbReference type="ChEBI" id="CHEBI:456216"/>
        <dbReference type="EC" id="3.6.4.13"/>
    </reaction>
</comment>
<feature type="domain" description="Helicase ATP-binding" evidence="11">
    <location>
        <begin position="159"/>
        <end position="345"/>
    </location>
</feature>
<dbReference type="GO" id="GO:0003724">
    <property type="term" value="F:RNA helicase activity"/>
    <property type="evidence" value="ECO:0007669"/>
    <property type="project" value="UniProtKB-EC"/>
</dbReference>
<sequence>MDIFRVLTRGASLKKSKDLITDYSLPTQNKKTNKNDSRKDKLLDNQVSKEIDFFKTNKFKRKLDELNEEEQQDEDHDDINNNNNNDDDDGNIKPKKITTEDEAKKLRKLNKSKITGDDIPLPIGSFHDLISRFEMNKQLLLNLEQSGFDLPTAIQSETIPISLFNRDLIACAPTGSGKTLAFLIPLLQQIIQLKGNGTGNRSNTLKGLIISPTKELSKQIYEVALKLSKNLNINVTLLTKSLNSKYKNKIITKNKYELIITTPLRLIDLMNNLDSTDVINFQNLKFLIMDEADKLFDKNFILQTDEILSKIVNGNSNLQKLMFSATIPSNIEEIAKSIMINPLRVIIGHKEAANESIEQKLIYTGNEEGKLLAIRQLIQQGEFKPPIIIFLQSITRAKALYNELLYDNLRVEVLHSEKTQYQRDQIIENFKKGEIWCLICTDVLSRGLDFKKINLVINYDVPLTSQDYVHRIGRTGRGGQIGKALTLYTNQDNQLIKPILNVMKQNNIELQPWLEKLVEEKTSKRKKIKKNIERKEISTVPKIVKQKKRQKLEMIQASKIRKENE</sequence>
<dbReference type="Gene3D" id="3.40.50.300">
    <property type="entry name" value="P-loop containing nucleotide triphosphate hydrolases"/>
    <property type="match status" value="2"/>
</dbReference>
<dbReference type="InterPro" id="IPR000629">
    <property type="entry name" value="RNA-helicase_DEAD-box_CS"/>
</dbReference>
<comment type="caution">
    <text evidence="13">The sequence shown here is derived from an EMBL/GenBank/DDBJ whole genome shotgun (WGS) entry which is preliminary data.</text>
</comment>
<evidence type="ECO:0000256" key="8">
    <source>
        <dbReference type="ARBA" id="ARBA00047984"/>
    </source>
</evidence>
<evidence type="ECO:0000259" key="11">
    <source>
        <dbReference type="PROSITE" id="PS51192"/>
    </source>
</evidence>
<dbReference type="InterPro" id="IPR027417">
    <property type="entry name" value="P-loop_NTPase"/>
</dbReference>
<dbReference type="SUPFAM" id="SSF52540">
    <property type="entry name" value="P-loop containing nucleoside triphosphate hydrolases"/>
    <property type="match status" value="1"/>
</dbReference>
<evidence type="ECO:0000256" key="3">
    <source>
        <dbReference type="ARBA" id="ARBA00022801"/>
    </source>
</evidence>
<name>A0A9P8PP59_9ASCO</name>
<keyword evidence="14" id="KW-1185">Reference proteome</keyword>
<dbReference type="PROSITE" id="PS51194">
    <property type="entry name" value="HELICASE_CTER"/>
    <property type="match status" value="1"/>
</dbReference>
<dbReference type="PANTHER" id="PTHR47959">
    <property type="entry name" value="ATP-DEPENDENT RNA HELICASE RHLE-RELATED"/>
    <property type="match status" value="1"/>
</dbReference>
<feature type="region of interest" description="Disordered" evidence="10">
    <location>
        <begin position="66"/>
        <end position="99"/>
    </location>
</feature>
<reference evidence="13" key="1">
    <citation type="journal article" date="2021" name="Open Biol.">
        <title>Shared evolutionary footprints suggest mitochondrial oxidative damage underlies multiple complex I losses in fungi.</title>
        <authorList>
            <person name="Schikora-Tamarit M.A."/>
            <person name="Marcet-Houben M."/>
            <person name="Nosek J."/>
            <person name="Gabaldon T."/>
        </authorList>
    </citation>
    <scope>NUCLEOTIDE SEQUENCE</scope>
    <source>
        <strain evidence="13">CBS6341</strain>
    </source>
</reference>
<dbReference type="InterPro" id="IPR001650">
    <property type="entry name" value="Helicase_C-like"/>
</dbReference>
<dbReference type="GO" id="GO:0016787">
    <property type="term" value="F:hydrolase activity"/>
    <property type="evidence" value="ECO:0007669"/>
    <property type="project" value="UniProtKB-KW"/>
</dbReference>
<dbReference type="SMART" id="SM00490">
    <property type="entry name" value="HELICc"/>
    <property type="match status" value="1"/>
</dbReference>
<accession>A0A9P8PP59</accession>
<organism evidence="13 14">
    <name type="scientific">Wickerhamomyces mucosus</name>
    <dbReference type="NCBI Taxonomy" id="1378264"/>
    <lineage>
        <taxon>Eukaryota</taxon>
        <taxon>Fungi</taxon>
        <taxon>Dikarya</taxon>
        <taxon>Ascomycota</taxon>
        <taxon>Saccharomycotina</taxon>
        <taxon>Saccharomycetes</taxon>
        <taxon>Phaffomycetales</taxon>
        <taxon>Wickerhamomycetaceae</taxon>
        <taxon>Wickerhamomyces</taxon>
    </lineage>
</organism>
<comment type="similarity">
    <text evidence="7">Belongs to the DEAD box helicase family. DDX52/ROK1 subfamily.</text>
</comment>
<dbReference type="AlphaFoldDB" id="A0A9P8PP59"/>
<dbReference type="GO" id="GO:0005524">
    <property type="term" value="F:ATP binding"/>
    <property type="evidence" value="ECO:0007669"/>
    <property type="project" value="UniProtKB-KW"/>
</dbReference>
<reference evidence="13" key="2">
    <citation type="submission" date="2021-01" db="EMBL/GenBank/DDBJ databases">
        <authorList>
            <person name="Schikora-Tamarit M.A."/>
        </authorList>
    </citation>
    <scope>NUCLEOTIDE SEQUENCE</scope>
    <source>
        <strain evidence="13">CBS6341</strain>
    </source>
</reference>
<keyword evidence="6" id="KW-0694">RNA-binding</keyword>
<gene>
    <name evidence="13" type="ORF">WICMUC_002514</name>
</gene>
<evidence type="ECO:0000313" key="13">
    <source>
        <dbReference type="EMBL" id="KAH3675722.1"/>
    </source>
</evidence>
<dbReference type="GO" id="GO:0030490">
    <property type="term" value="P:maturation of SSU-rRNA"/>
    <property type="evidence" value="ECO:0007669"/>
    <property type="project" value="InterPro"/>
</dbReference>